<accession>A0A0G2SWR4</accession>
<evidence type="ECO:0000256" key="2">
    <source>
        <dbReference type="ARBA" id="ARBA00023015"/>
    </source>
</evidence>
<dbReference type="CDD" id="cd06171">
    <property type="entry name" value="Sigma70_r4"/>
    <property type="match status" value="1"/>
</dbReference>
<reference evidence="8" key="1">
    <citation type="journal article" date="2015" name="Plant Cell">
        <title>Coordinated rates of evolution between interacting plastid and nuclear genes in Geraniaceae.</title>
        <authorList>
            <person name="Zhang J."/>
            <person name="Ruhlman T.A."/>
            <person name="Sabir J."/>
            <person name="Blazier J.C."/>
            <person name="Jansen R.K."/>
        </authorList>
    </citation>
    <scope>NUCLEOTIDE SEQUENCE</scope>
</reference>
<dbReference type="SUPFAM" id="SSF88946">
    <property type="entry name" value="Sigma2 domain of RNA polymerase sigma factors"/>
    <property type="match status" value="1"/>
</dbReference>
<evidence type="ECO:0000256" key="1">
    <source>
        <dbReference type="ARBA" id="ARBA00007788"/>
    </source>
</evidence>
<sequence>MSTTAVIGLSAGKRLLSTSFFCYDLNEKFSLASDHQHAPAKNLITAKSSSSYNPSFSSSNRHKQPVNALKQCLDTVSTPSTTDQPWSEMSDDMEDEDSDMESSVDALLLLQKSMLEKQWKLSAGQRTRKKTSVVCSGTSARQRRISSKAKAMDTGDSVVEIGTGKRPKPLISPEVIRNRKRYKGYAKGVVSKQYLSQAEVTRLSNKVQVGVSLDKQKSRLQEKLGHEPSDRELAMFLKISRAELQAKVIECNLARQKLAMSNVRLVMSIAKHYEDVGAEMEDLVQGGMVGLLRGIEKFDPSKGFKLSTYVYWWIRQGISKALVDYPKFYRIPAHMNARIGLVREAKIRLEQKGVTPSIANIAKHLNLTEKKVSNATKAMKKVYSLDREAFPNLSGIPGQTNHSYVADTNPDNDPWHVFEKWALKDEINKVLNIALGEREKEIITLYYGLQGQSLSWEEISKRFGLSRERVRQVGLVAMEKVKHVARKKKLNAMVERHEY</sequence>
<evidence type="ECO:0000259" key="7">
    <source>
        <dbReference type="PROSITE" id="PS00715"/>
    </source>
</evidence>
<dbReference type="PANTHER" id="PTHR30603">
    <property type="entry name" value="RNA POLYMERASE SIGMA FACTOR RPO"/>
    <property type="match status" value="1"/>
</dbReference>
<name>A0A0G2SWR4_9ROSI</name>
<dbReference type="GO" id="GO:0003677">
    <property type="term" value="F:DNA binding"/>
    <property type="evidence" value="ECO:0007669"/>
    <property type="project" value="UniProtKB-KW"/>
</dbReference>
<comment type="similarity">
    <text evidence="1">Belongs to the sigma-70 factor family.</text>
</comment>
<gene>
    <name evidence="8" type="primary">sig1</name>
</gene>
<dbReference type="Pfam" id="PF04542">
    <property type="entry name" value="Sigma70_r2"/>
    <property type="match status" value="1"/>
</dbReference>
<feature type="region of interest" description="Disordered" evidence="6">
    <location>
        <begin position="132"/>
        <end position="153"/>
    </location>
</feature>
<feature type="region of interest" description="Disordered" evidence="6">
    <location>
        <begin position="75"/>
        <end position="97"/>
    </location>
</feature>
<dbReference type="GO" id="GO:0006352">
    <property type="term" value="P:DNA-templated transcription initiation"/>
    <property type="evidence" value="ECO:0007669"/>
    <property type="project" value="InterPro"/>
</dbReference>
<dbReference type="InterPro" id="IPR050239">
    <property type="entry name" value="Sigma-70_RNA_pol_init_factors"/>
</dbReference>
<dbReference type="PANTHER" id="PTHR30603:SF14">
    <property type="entry name" value="RNA POLYMERASE SIGMA FACTOR SIGA"/>
    <property type="match status" value="1"/>
</dbReference>
<dbReference type="InterPro" id="IPR013325">
    <property type="entry name" value="RNA_pol_sigma_r2"/>
</dbReference>
<protein>
    <submittedName>
        <fullName evidence="8">Sigma factor</fullName>
    </submittedName>
</protein>
<dbReference type="InterPro" id="IPR036388">
    <property type="entry name" value="WH-like_DNA-bd_sf"/>
</dbReference>
<dbReference type="Pfam" id="PF04539">
    <property type="entry name" value="Sigma70_r3"/>
    <property type="match status" value="1"/>
</dbReference>
<keyword evidence="4" id="KW-0238">DNA-binding</keyword>
<keyword evidence="5" id="KW-0804">Transcription</keyword>
<feature type="compositionally biased region" description="Polar residues" evidence="6">
    <location>
        <begin position="75"/>
        <end position="85"/>
    </location>
</feature>
<evidence type="ECO:0000256" key="4">
    <source>
        <dbReference type="ARBA" id="ARBA00023125"/>
    </source>
</evidence>
<dbReference type="Pfam" id="PF04545">
    <property type="entry name" value="Sigma70_r4"/>
    <property type="match status" value="1"/>
</dbReference>
<dbReference type="PROSITE" id="PS00715">
    <property type="entry name" value="SIGMA70_1"/>
    <property type="match status" value="1"/>
</dbReference>
<dbReference type="SUPFAM" id="SSF88659">
    <property type="entry name" value="Sigma3 and sigma4 domains of RNA polymerase sigma factors"/>
    <property type="match status" value="1"/>
</dbReference>
<organism evidence="8">
    <name type="scientific">Erodium foetidum</name>
    <dbReference type="NCBI Taxonomy" id="337372"/>
    <lineage>
        <taxon>Eukaryota</taxon>
        <taxon>Viridiplantae</taxon>
        <taxon>Streptophyta</taxon>
        <taxon>Embryophyta</taxon>
        <taxon>Tracheophyta</taxon>
        <taxon>Spermatophyta</taxon>
        <taxon>Magnoliopsida</taxon>
        <taxon>eudicotyledons</taxon>
        <taxon>Gunneridae</taxon>
        <taxon>Pentapetalae</taxon>
        <taxon>rosids</taxon>
        <taxon>malvids</taxon>
        <taxon>Geraniales</taxon>
        <taxon>Geraniaceae</taxon>
        <taxon>Erodium</taxon>
    </lineage>
</organism>
<dbReference type="Gene3D" id="1.10.601.10">
    <property type="entry name" value="RNA Polymerase Primary Sigma Factor"/>
    <property type="match status" value="1"/>
</dbReference>
<dbReference type="InterPro" id="IPR007624">
    <property type="entry name" value="RNA_pol_sigma70_r3"/>
</dbReference>
<dbReference type="Gene3D" id="1.10.10.10">
    <property type="entry name" value="Winged helix-like DNA-binding domain superfamily/Winged helix DNA-binding domain"/>
    <property type="match status" value="2"/>
</dbReference>
<keyword evidence="3" id="KW-0731">Sigma factor</keyword>
<dbReference type="EMBL" id="KJ916855">
    <property type="protein sequence ID" value="AKC88624.1"/>
    <property type="molecule type" value="mRNA"/>
</dbReference>
<dbReference type="InterPro" id="IPR013324">
    <property type="entry name" value="RNA_pol_sigma_r3/r4-like"/>
</dbReference>
<keyword evidence="2" id="KW-0805">Transcription regulation</keyword>
<dbReference type="InterPro" id="IPR014284">
    <property type="entry name" value="RNA_pol_sigma-70_dom"/>
</dbReference>
<dbReference type="NCBIfam" id="TIGR02937">
    <property type="entry name" value="sigma70-ECF"/>
    <property type="match status" value="1"/>
</dbReference>
<feature type="domain" description="RNA polymerase sigma-70" evidence="7">
    <location>
        <begin position="282"/>
        <end position="295"/>
    </location>
</feature>
<dbReference type="AlphaFoldDB" id="A0A0G2SWR4"/>
<proteinExistence type="evidence at transcript level"/>
<dbReference type="GO" id="GO:0071482">
    <property type="term" value="P:cellular response to light stimulus"/>
    <property type="evidence" value="ECO:0007669"/>
    <property type="project" value="UniProtKB-ARBA"/>
</dbReference>
<dbReference type="PRINTS" id="PR00046">
    <property type="entry name" value="SIGMA70FCT"/>
</dbReference>
<dbReference type="InterPro" id="IPR007630">
    <property type="entry name" value="RNA_pol_sigma70_r4"/>
</dbReference>
<evidence type="ECO:0000256" key="3">
    <source>
        <dbReference type="ARBA" id="ARBA00023082"/>
    </source>
</evidence>
<dbReference type="InterPro" id="IPR007627">
    <property type="entry name" value="RNA_pol_sigma70_r2"/>
</dbReference>
<dbReference type="GO" id="GO:0016987">
    <property type="term" value="F:sigma factor activity"/>
    <property type="evidence" value="ECO:0007669"/>
    <property type="project" value="UniProtKB-KW"/>
</dbReference>
<evidence type="ECO:0000256" key="6">
    <source>
        <dbReference type="SAM" id="MobiDB-lite"/>
    </source>
</evidence>
<evidence type="ECO:0000256" key="5">
    <source>
        <dbReference type="ARBA" id="ARBA00023163"/>
    </source>
</evidence>
<evidence type="ECO:0000313" key="8">
    <source>
        <dbReference type="EMBL" id="AKC88624.1"/>
    </source>
</evidence>
<dbReference type="InterPro" id="IPR000943">
    <property type="entry name" value="RNA_pol_sigma70"/>
</dbReference>